<reference evidence="1 2" key="1">
    <citation type="submission" date="2016-10" db="EMBL/GenBank/DDBJ databases">
        <authorList>
            <person name="Varghese N."/>
            <person name="Submissions S."/>
        </authorList>
    </citation>
    <scope>NUCLEOTIDE SEQUENCE [LARGE SCALE GENOMIC DNA]</scope>
    <source>
        <strain evidence="1 2">BS2775</strain>
    </source>
</reference>
<gene>
    <name evidence="1" type="ORF">SAMN04490197_3723</name>
</gene>
<name>A0A1H2GJ53_9PSED</name>
<sequence length="110" mass="12307">MSPELTEEEMRIALFGNTTPAEKISVAPVEASQSDIAPAQLVDLHQKKKVAKAFTPRLKVTLRVGNEFEGKTYEIVHEADTLSTLLAEQEAFRVAKIKYRYVEVVSIKSM</sequence>
<evidence type="ECO:0000313" key="2">
    <source>
        <dbReference type="Proteomes" id="UP000183653"/>
    </source>
</evidence>
<organism evidence="1 2">
    <name type="scientific">Pseudomonas orientalis</name>
    <dbReference type="NCBI Taxonomy" id="76758"/>
    <lineage>
        <taxon>Bacteria</taxon>
        <taxon>Pseudomonadati</taxon>
        <taxon>Pseudomonadota</taxon>
        <taxon>Gammaproteobacteria</taxon>
        <taxon>Pseudomonadales</taxon>
        <taxon>Pseudomonadaceae</taxon>
        <taxon>Pseudomonas</taxon>
    </lineage>
</organism>
<dbReference type="OrthoDB" id="7019385at2"/>
<keyword evidence="2" id="KW-1185">Reference proteome</keyword>
<dbReference type="EMBL" id="LT629782">
    <property type="protein sequence ID" value="SDU19647.1"/>
    <property type="molecule type" value="Genomic_DNA"/>
</dbReference>
<accession>A0A1H2GJ53</accession>
<proteinExistence type="predicted"/>
<dbReference type="Proteomes" id="UP000183653">
    <property type="component" value="Chromosome I"/>
</dbReference>
<protein>
    <submittedName>
        <fullName evidence="1">Uncharacterized protein</fullName>
    </submittedName>
</protein>
<dbReference type="RefSeq" id="WP_057725781.1">
    <property type="nucleotide sequence ID" value="NZ_JYLM01000012.1"/>
</dbReference>
<evidence type="ECO:0000313" key="1">
    <source>
        <dbReference type="EMBL" id="SDU19647.1"/>
    </source>
</evidence>
<dbReference type="AlphaFoldDB" id="A0A1H2GJ53"/>